<evidence type="ECO:0000313" key="2">
    <source>
        <dbReference type="EMBL" id="MCH4824279.1"/>
    </source>
</evidence>
<gene>
    <name evidence="2" type="ORF">ML462_13975</name>
</gene>
<sequence length="149" mass="18183">MKSLLQPLFKAITFLLFIIIICALIGCDKDPVRWDNHYIHFYPERMDVLYVRHGNTKFHKEDNGDNYQVEYSEFEQDGIRMFRLSVTSFQHDIHYAWFDGFYNLDKYGEKDMEKEIEWKKEYRSFSATGRLLESEYYEISLTRDKFEKR</sequence>
<dbReference type="EMBL" id="JAKVTV010000005">
    <property type="protein sequence ID" value="MCH4824279.1"/>
    <property type="molecule type" value="Genomic_DNA"/>
</dbReference>
<evidence type="ECO:0008006" key="4">
    <source>
        <dbReference type="Google" id="ProtNLM"/>
    </source>
</evidence>
<name>A0A9X1V753_9FLAO</name>
<evidence type="ECO:0000313" key="3">
    <source>
        <dbReference type="Proteomes" id="UP001139226"/>
    </source>
</evidence>
<comment type="caution">
    <text evidence="2">The sequence shown here is derived from an EMBL/GenBank/DDBJ whole genome shotgun (WGS) entry which is preliminary data.</text>
</comment>
<keyword evidence="1" id="KW-0812">Transmembrane</keyword>
<feature type="transmembrane region" description="Helical" evidence="1">
    <location>
        <begin position="7"/>
        <end position="26"/>
    </location>
</feature>
<dbReference type="Proteomes" id="UP001139226">
    <property type="component" value="Unassembled WGS sequence"/>
</dbReference>
<reference evidence="2" key="1">
    <citation type="submission" date="2022-03" db="EMBL/GenBank/DDBJ databases">
        <title>Gramella crocea sp. nov., isolated from activated sludge of a seafood processing plant.</title>
        <authorList>
            <person name="Zhang X."/>
        </authorList>
    </citation>
    <scope>NUCLEOTIDE SEQUENCE</scope>
    <source>
        <strain evidence="2">YJ019</strain>
    </source>
</reference>
<dbReference type="PROSITE" id="PS51257">
    <property type="entry name" value="PROKAR_LIPOPROTEIN"/>
    <property type="match status" value="1"/>
</dbReference>
<dbReference type="RefSeq" id="WP_240714447.1">
    <property type="nucleotide sequence ID" value="NZ_JAKVTV010000005.1"/>
</dbReference>
<keyword evidence="3" id="KW-1185">Reference proteome</keyword>
<protein>
    <recommendedName>
        <fullName evidence="4">Lipoprotein</fullName>
    </recommendedName>
</protein>
<keyword evidence="1" id="KW-0472">Membrane</keyword>
<organism evidence="2 3">
    <name type="scientific">Christiangramia lutea</name>
    <dbReference type="NCBI Taxonomy" id="1607951"/>
    <lineage>
        <taxon>Bacteria</taxon>
        <taxon>Pseudomonadati</taxon>
        <taxon>Bacteroidota</taxon>
        <taxon>Flavobacteriia</taxon>
        <taxon>Flavobacteriales</taxon>
        <taxon>Flavobacteriaceae</taxon>
        <taxon>Christiangramia</taxon>
    </lineage>
</organism>
<evidence type="ECO:0000256" key="1">
    <source>
        <dbReference type="SAM" id="Phobius"/>
    </source>
</evidence>
<proteinExistence type="predicted"/>
<dbReference type="AlphaFoldDB" id="A0A9X1V753"/>
<accession>A0A9X1V753</accession>
<keyword evidence="1" id="KW-1133">Transmembrane helix</keyword>